<feature type="transmembrane region" description="Helical" evidence="8">
    <location>
        <begin position="421"/>
        <end position="442"/>
    </location>
</feature>
<accession>A0ABP0ZFW3</accession>
<dbReference type="PANTHER" id="PTHR43341:SF36">
    <property type="entry name" value="PROLINE-SPECIFIC PERMEASE"/>
    <property type="match status" value="1"/>
</dbReference>
<feature type="domain" description="Amino acid permease/ SLC12A" evidence="9">
    <location>
        <begin position="61"/>
        <end position="522"/>
    </location>
</feature>
<feature type="transmembrane region" description="Helical" evidence="8">
    <location>
        <begin position="294"/>
        <end position="313"/>
    </location>
</feature>
<feature type="transmembrane region" description="Helical" evidence="8">
    <location>
        <begin position="63"/>
        <end position="83"/>
    </location>
</feature>
<keyword evidence="7 8" id="KW-0472">Membrane</keyword>
<protein>
    <recommendedName>
        <fullName evidence="9">Amino acid permease/ SLC12A domain-containing protein</fullName>
    </recommendedName>
</protein>
<dbReference type="InterPro" id="IPR004840">
    <property type="entry name" value="Amino_acid_permease_CS"/>
</dbReference>
<feature type="transmembrane region" description="Helical" evidence="8">
    <location>
        <begin position="197"/>
        <end position="218"/>
    </location>
</feature>
<organism evidence="10 11">
    <name type="scientific">Lodderomyces beijingensis</name>
    <dbReference type="NCBI Taxonomy" id="1775926"/>
    <lineage>
        <taxon>Eukaryota</taxon>
        <taxon>Fungi</taxon>
        <taxon>Dikarya</taxon>
        <taxon>Ascomycota</taxon>
        <taxon>Saccharomycotina</taxon>
        <taxon>Pichiomycetes</taxon>
        <taxon>Debaryomycetaceae</taxon>
        <taxon>Candida/Lodderomyces clade</taxon>
        <taxon>Lodderomyces</taxon>
    </lineage>
</organism>
<feature type="transmembrane region" description="Helical" evidence="8">
    <location>
        <begin position="144"/>
        <end position="165"/>
    </location>
</feature>
<dbReference type="RefSeq" id="XP_066828220.1">
    <property type="nucleotide sequence ID" value="XM_066971153.1"/>
</dbReference>
<dbReference type="PIRSF" id="PIRSF006060">
    <property type="entry name" value="AA_transporter"/>
    <property type="match status" value="1"/>
</dbReference>
<dbReference type="PROSITE" id="PS00218">
    <property type="entry name" value="AMINO_ACID_PERMEASE_1"/>
    <property type="match status" value="1"/>
</dbReference>
<keyword evidence="3" id="KW-0813">Transport</keyword>
<dbReference type="Gene3D" id="1.20.1740.10">
    <property type="entry name" value="Amino acid/polyamine transporter I"/>
    <property type="match status" value="1"/>
</dbReference>
<evidence type="ECO:0000256" key="2">
    <source>
        <dbReference type="ARBA" id="ARBA00006983"/>
    </source>
</evidence>
<evidence type="ECO:0000256" key="1">
    <source>
        <dbReference type="ARBA" id="ARBA00004141"/>
    </source>
</evidence>
<dbReference type="InterPro" id="IPR004841">
    <property type="entry name" value="AA-permease/SLC12A_dom"/>
</dbReference>
<evidence type="ECO:0000259" key="9">
    <source>
        <dbReference type="Pfam" id="PF00324"/>
    </source>
</evidence>
<comment type="similarity">
    <text evidence="2">Belongs to the amino acid-polyamine-organocation (APC) superfamily. YAT (TC 2.A.3.10) family.</text>
</comment>
<keyword evidence="5" id="KW-0029">Amino-acid transport</keyword>
<keyword evidence="4 8" id="KW-0812">Transmembrane</keyword>
<name>A0ABP0ZFW3_9ASCO</name>
<dbReference type="EMBL" id="OZ022406">
    <property type="protein sequence ID" value="CAK9436760.1"/>
    <property type="molecule type" value="Genomic_DNA"/>
</dbReference>
<sequence length="566" mass="62327">MGTHQEIFRGPGTLNLMTSNSRVVEVDEKTGKILSRTNSAASLETFEPEHTLQRGLKSRQVQLIAIAGAIGTGLFLGSGSTLAQTGPASLVLSYIVLGSVVYFVMHCVAEMIIYRPLPGKGVVDIVGTYLSPSISFAIGWNYWYAFSILIAAEVTAAGAVFQYWVDVNVAAPISVLLVIVIAMNAVSVRVFGEAEFWFGLIKLIALMGLIILAIVLFFGGGPKQHGVVGFRYWKKNAFKAYLVKDNLDLGRFLGFWTAIVKSGFSYIFGPEMIATCLGETENPRKNGIKASKRFIWRLLFFYVLGSLGISVIVSSSDKKLFGSASDAKGSPWVIGIQNAGIPVLNHIINAVILTSACSAANSFLYTATRMLFSMAERGNAPKIFARVNRWGIPYYSLAASSALGFLAYLNCSSSASNVFSWLSNLTTTSGFISWIAICFAFIRFRKACKVHDCSDRVPYKTYLGPFGAYYVIVFMTLLTLTNGYPSFVHGFSGADFVAAYVTLPIVFGLYVVHRAYDYFKNHNKHWLNPIEDIDMFSGLDLIEAEERNFVEPVPKNALQKFWYWVA</sequence>
<evidence type="ECO:0000256" key="6">
    <source>
        <dbReference type="ARBA" id="ARBA00022989"/>
    </source>
</evidence>
<evidence type="ECO:0000256" key="4">
    <source>
        <dbReference type="ARBA" id="ARBA00022692"/>
    </source>
</evidence>
<evidence type="ECO:0000256" key="3">
    <source>
        <dbReference type="ARBA" id="ARBA00022448"/>
    </source>
</evidence>
<dbReference type="GeneID" id="92206478"/>
<feature type="transmembrane region" description="Helical" evidence="8">
    <location>
        <begin position="89"/>
        <end position="109"/>
    </location>
</feature>
<feature type="transmembrane region" description="Helical" evidence="8">
    <location>
        <begin position="392"/>
        <end position="409"/>
    </location>
</feature>
<feature type="transmembrane region" description="Helical" evidence="8">
    <location>
        <begin position="462"/>
        <end position="481"/>
    </location>
</feature>
<dbReference type="Pfam" id="PF00324">
    <property type="entry name" value="AA_permease"/>
    <property type="match status" value="1"/>
</dbReference>
<keyword evidence="11" id="KW-1185">Reference proteome</keyword>
<evidence type="ECO:0000256" key="5">
    <source>
        <dbReference type="ARBA" id="ARBA00022970"/>
    </source>
</evidence>
<keyword evidence="6 8" id="KW-1133">Transmembrane helix</keyword>
<evidence type="ECO:0000256" key="7">
    <source>
        <dbReference type="ARBA" id="ARBA00023136"/>
    </source>
</evidence>
<dbReference type="InterPro" id="IPR050524">
    <property type="entry name" value="APC_YAT"/>
</dbReference>
<gene>
    <name evidence="10" type="ORF">LODBEIA_P12820</name>
</gene>
<dbReference type="PANTHER" id="PTHR43341">
    <property type="entry name" value="AMINO ACID PERMEASE"/>
    <property type="match status" value="1"/>
</dbReference>
<feature type="transmembrane region" description="Helical" evidence="8">
    <location>
        <begin position="347"/>
        <end position="372"/>
    </location>
</feature>
<evidence type="ECO:0000256" key="8">
    <source>
        <dbReference type="SAM" id="Phobius"/>
    </source>
</evidence>
<proteinExistence type="inferred from homology"/>
<evidence type="ECO:0000313" key="11">
    <source>
        <dbReference type="Proteomes" id="UP001497383"/>
    </source>
</evidence>
<comment type="subcellular location">
    <subcellularLocation>
        <location evidence="1">Membrane</location>
        <topology evidence="1">Multi-pass membrane protein</topology>
    </subcellularLocation>
</comment>
<feature type="transmembrane region" description="Helical" evidence="8">
    <location>
        <begin position="487"/>
        <end position="512"/>
    </location>
</feature>
<dbReference type="Proteomes" id="UP001497383">
    <property type="component" value="Chromosome 2"/>
</dbReference>
<reference evidence="10 11" key="1">
    <citation type="submission" date="2024-03" db="EMBL/GenBank/DDBJ databases">
        <authorList>
            <person name="Brejova B."/>
        </authorList>
    </citation>
    <scope>NUCLEOTIDE SEQUENCE [LARGE SCALE GENOMIC DNA]</scope>
    <source>
        <strain evidence="10 11">CBS 14171</strain>
    </source>
</reference>
<evidence type="ECO:0000313" key="10">
    <source>
        <dbReference type="EMBL" id="CAK9436760.1"/>
    </source>
</evidence>
<feature type="transmembrane region" description="Helical" evidence="8">
    <location>
        <begin position="172"/>
        <end position="191"/>
    </location>
</feature>